<organism evidence="2 3">
    <name type="scientific">Vibrio scophthalmi</name>
    <dbReference type="NCBI Taxonomy" id="45658"/>
    <lineage>
        <taxon>Bacteria</taxon>
        <taxon>Pseudomonadati</taxon>
        <taxon>Pseudomonadota</taxon>
        <taxon>Gammaproteobacteria</taxon>
        <taxon>Vibrionales</taxon>
        <taxon>Vibrionaceae</taxon>
        <taxon>Vibrio</taxon>
    </lineage>
</organism>
<dbReference type="Proteomes" id="UP000095131">
    <property type="component" value="Unassembled WGS sequence"/>
</dbReference>
<dbReference type="RefSeq" id="WP_069447707.1">
    <property type="nucleotide sequence ID" value="NZ_CP134278.1"/>
</dbReference>
<sequence length="151" mass="16335">MLVWIFVGLAVLCLCSVLISLKMGFTPTDQRVAKQALGVPIKSDQDHFGESRRSSAVSHEAYVVAAYDYSMESIVSAWRSGKPGSVIAVVGLLGGFFGIFVFIACALFAVGTMPFVFAGLIMTWMTIKGFKLPIKGFLEENKRQSAKASNS</sequence>
<name>A0A1E3WFA9_9VIBR</name>
<dbReference type="EMBL" id="MDCJ01000007">
    <property type="protein sequence ID" value="ODS04509.1"/>
    <property type="molecule type" value="Genomic_DNA"/>
</dbReference>
<accession>A0A1E3WFA9</accession>
<feature type="transmembrane region" description="Helical" evidence="1">
    <location>
        <begin position="6"/>
        <end position="25"/>
    </location>
</feature>
<evidence type="ECO:0000313" key="3">
    <source>
        <dbReference type="Proteomes" id="UP000095131"/>
    </source>
</evidence>
<keyword evidence="1" id="KW-1133">Transmembrane helix</keyword>
<proteinExistence type="predicted"/>
<reference evidence="2 3" key="1">
    <citation type="submission" date="2016-08" db="EMBL/GenBank/DDBJ databases">
        <title>Genome sequencing of Vibrio scophthalmi strain FP3289, an isolated from Paralichthys olivaceus.</title>
        <authorList>
            <person name="Han H.-J."/>
        </authorList>
    </citation>
    <scope>NUCLEOTIDE SEQUENCE [LARGE SCALE GENOMIC DNA]</scope>
    <source>
        <strain evidence="2 3">FP3289</strain>
    </source>
</reference>
<evidence type="ECO:0000313" key="2">
    <source>
        <dbReference type="EMBL" id="ODS04509.1"/>
    </source>
</evidence>
<comment type="caution">
    <text evidence="2">The sequence shown here is derived from an EMBL/GenBank/DDBJ whole genome shotgun (WGS) entry which is preliminary data.</text>
</comment>
<evidence type="ECO:0000256" key="1">
    <source>
        <dbReference type="SAM" id="Phobius"/>
    </source>
</evidence>
<keyword evidence="1" id="KW-0472">Membrane</keyword>
<keyword evidence="1" id="KW-0812">Transmembrane</keyword>
<gene>
    <name evidence="2" type="ORF">VSF3289_03648</name>
</gene>
<dbReference type="AlphaFoldDB" id="A0A1E3WFA9"/>
<protein>
    <submittedName>
        <fullName evidence="2">Uncharacterized protein</fullName>
    </submittedName>
</protein>